<organism evidence="9 10">
    <name type="scientific">Salmo trutta</name>
    <name type="common">Brown trout</name>
    <dbReference type="NCBI Taxonomy" id="8032"/>
    <lineage>
        <taxon>Eukaryota</taxon>
        <taxon>Metazoa</taxon>
        <taxon>Chordata</taxon>
        <taxon>Craniata</taxon>
        <taxon>Vertebrata</taxon>
        <taxon>Euteleostomi</taxon>
        <taxon>Actinopterygii</taxon>
        <taxon>Neopterygii</taxon>
        <taxon>Teleostei</taxon>
        <taxon>Protacanthopterygii</taxon>
        <taxon>Salmoniformes</taxon>
        <taxon>Salmonidae</taxon>
        <taxon>Salmoninae</taxon>
        <taxon>Salmo</taxon>
    </lineage>
</organism>
<accession>A0A674A1I6</accession>
<keyword evidence="5 7" id="KW-0802">TPR repeat</keyword>
<keyword evidence="8" id="KW-0732">Signal</keyword>
<evidence type="ECO:0000256" key="5">
    <source>
        <dbReference type="ARBA" id="ARBA00022803"/>
    </source>
</evidence>
<dbReference type="InterPro" id="IPR011990">
    <property type="entry name" value="TPR-like_helical_dom_sf"/>
</dbReference>
<evidence type="ECO:0000256" key="8">
    <source>
        <dbReference type="SAM" id="SignalP"/>
    </source>
</evidence>
<feature type="repeat" description="TPR" evidence="7">
    <location>
        <begin position="455"/>
        <end position="488"/>
    </location>
</feature>
<keyword evidence="2" id="KW-0677">Repeat</keyword>
<evidence type="ECO:0000256" key="4">
    <source>
        <dbReference type="ARBA" id="ARBA00022786"/>
    </source>
</evidence>
<evidence type="ECO:0000313" key="9">
    <source>
        <dbReference type="Ensembl" id="ENSSTUP00000052126.1"/>
    </source>
</evidence>
<dbReference type="Pfam" id="PF13424">
    <property type="entry name" value="TPR_12"/>
    <property type="match status" value="1"/>
</dbReference>
<feature type="repeat" description="TPR" evidence="7">
    <location>
        <begin position="421"/>
        <end position="454"/>
    </location>
</feature>
<evidence type="ECO:0000256" key="6">
    <source>
        <dbReference type="ARBA" id="ARBA00023306"/>
    </source>
</evidence>
<dbReference type="AlphaFoldDB" id="A0A674A1I6"/>
<keyword evidence="10" id="KW-1185">Reference proteome</keyword>
<name>A0A674A1I6_SALTR</name>
<dbReference type="SUPFAM" id="SSF48452">
    <property type="entry name" value="TPR-like"/>
    <property type="match status" value="3"/>
</dbReference>
<feature type="chain" id="PRO_5025612337" evidence="8">
    <location>
        <begin position="25"/>
        <end position="596"/>
    </location>
</feature>
<dbReference type="InterPro" id="IPR019734">
    <property type="entry name" value="TPR_rpt"/>
</dbReference>
<keyword evidence="6" id="KW-0131">Cell cycle</keyword>
<protein>
    <submittedName>
        <fullName evidence="9">Cell division cycle 16 homolog (S. cerevisiae)</fullName>
    </submittedName>
</protein>
<evidence type="ECO:0000256" key="3">
    <source>
        <dbReference type="ARBA" id="ARBA00022776"/>
    </source>
</evidence>
<gene>
    <name evidence="9" type="primary">CDC16</name>
    <name evidence="9" type="synonym">LOC115156222</name>
</gene>
<dbReference type="GO" id="GO:0045842">
    <property type="term" value="P:positive regulation of mitotic metaphase/anaphase transition"/>
    <property type="evidence" value="ECO:0007669"/>
    <property type="project" value="TreeGrafter"/>
</dbReference>
<keyword evidence="1" id="KW-0132">Cell division</keyword>
<keyword evidence="4" id="KW-0833">Ubl conjugation pathway</keyword>
<evidence type="ECO:0000313" key="10">
    <source>
        <dbReference type="Proteomes" id="UP000472277"/>
    </source>
</evidence>
<dbReference type="GO" id="GO:0005680">
    <property type="term" value="C:anaphase-promoting complex"/>
    <property type="evidence" value="ECO:0007669"/>
    <property type="project" value="TreeGrafter"/>
</dbReference>
<dbReference type="Pfam" id="PF12895">
    <property type="entry name" value="ANAPC3"/>
    <property type="match status" value="1"/>
</dbReference>
<dbReference type="PANTHER" id="PTHR12558:SF9">
    <property type="entry name" value="CELL DIVISION CYCLE PROTEIN 16 HOMOLOG"/>
    <property type="match status" value="1"/>
</dbReference>
<feature type="signal peptide" evidence="8">
    <location>
        <begin position="1"/>
        <end position="24"/>
    </location>
</feature>
<sequence>GGFECLLSCCLSCLFCLQQQYQSALFWADKIASLSHEDPQDIYWLAQCLYLTSQYHRASHALRSRKLDQLYGACQYLAARCHYAAKEFQQALDILDMEEPASKELLDQSVKEDHGIQQSPEDWEMSPASIDSSICLLRGKIYDAMDNRPLATSSYKEALKLDVYCFEAFDLLTSHHMLTAQEEKDFLDSLPLSQQCTEEEDELLHFLFENKLKKYNKPSDMVVPEMVNGLQDNLDVVVSIAERHYYNCDFKMCYKLTSMVMVKDPFHANCLPVHIGTLVELSKANELFYLSHKLVDLYPNNPVSWFAVGCYYLMVGHKNEHARRYLSKATTLERTYGPAWIAYGHSFAVESEHDQAMAAYFTAAQLMKGCHLPLLYIGLEYGLTNNSKLAERFFSQALITRIILFLHGLYAQRHVTVDKWEPLLNNLGHVCRKLKKYDQALEYHRQALVLIPQHASTYSVIGYVHSLMGDFESAIDYFHTALGLKRDDTFSVTMLGHCIEMYIGDTDAYIGTDIKDKVRGTLSTPVLMKMLNMSTEPSDARATPLLEESGIMVLETLPSNQDKVSLDTPLRRSLPLECDMYESDMMLETSMSDTST</sequence>
<dbReference type="GO" id="GO:0016567">
    <property type="term" value="P:protein ubiquitination"/>
    <property type="evidence" value="ECO:0007669"/>
    <property type="project" value="TreeGrafter"/>
</dbReference>
<dbReference type="PROSITE" id="PS50005">
    <property type="entry name" value="TPR"/>
    <property type="match status" value="2"/>
</dbReference>
<dbReference type="GO" id="GO:0051301">
    <property type="term" value="P:cell division"/>
    <property type="evidence" value="ECO:0007669"/>
    <property type="project" value="UniProtKB-KW"/>
</dbReference>
<dbReference type="Ensembl" id="ENSSTUT00000054505.1">
    <property type="protein sequence ID" value="ENSSTUP00000052126.1"/>
    <property type="gene ID" value="ENSSTUG00000020564.1"/>
</dbReference>
<keyword evidence="3" id="KW-0498">Mitosis</keyword>
<evidence type="ECO:0000256" key="7">
    <source>
        <dbReference type="PROSITE-ProRule" id="PRU00339"/>
    </source>
</evidence>
<dbReference type="GO" id="GO:0031145">
    <property type="term" value="P:anaphase-promoting complex-dependent catabolic process"/>
    <property type="evidence" value="ECO:0007669"/>
    <property type="project" value="TreeGrafter"/>
</dbReference>
<proteinExistence type="predicted"/>
<dbReference type="Proteomes" id="UP000472277">
    <property type="component" value="Chromosome 20"/>
</dbReference>
<evidence type="ECO:0000256" key="2">
    <source>
        <dbReference type="ARBA" id="ARBA00022737"/>
    </source>
</evidence>
<dbReference type="PANTHER" id="PTHR12558">
    <property type="entry name" value="CELL DIVISION CYCLE 16,23,27"/>
    <property type="match status" value="1"/>
</dbReference>
<dbReference type="Gene3D" id="1.25.40.10">
    <property type="entry name" value="Tetratricopeptide repeat domain"/>
    <property type="match status" value="1"/>
</dbReference>
<reference evidence="9" key="1">
    <citation type="submission" date="2025-08" db="UniProtKB">
        <authorList>
            <consortium name="Ensembl"/>
        </authorList>
    </citation>
    <scope>IDENTIFICATION</scope>
</reference>
<dbReference type="SMART" id="SM00028">
    <property type="entry name" value="TPR"/>
    <property type="match status" value="4"/>
</dbReference>
<evidence type="ECO:0000256" key="1">
    <source>
        <dbReference type="ARBA" id="ARBA00022618"/>
    </source>
</evidence>
<dbReference type="GO" id="GO:0005737">
    <property type="term" value="C:cytoplasm"/>
    <property type="evidence" value="ECO:0007669"/>
    <property type="project" value="TreeGrafter"/>
</dbReference>
<reference evidence="9" key="2">
    <citation type="submission" date="2025-09" db="UniProtKB">
        <authorList>
            <consortium name="Ensembl"/>
        </authorList>
    </citation>
    <scope>IDENTIFICATION</scope>
</reference>
<dbReference type="GeneTree" id="ENSGT00950000182950"/>